<evidence type="ECO:0000256" key="1">
    <source>
        <dbReference type="SAM" id="Phobius"/>
    </source>
</evidence>
<feature type="transmembrane region" description="Helical" evidence="1">
    <location>
        <begin position="379"/>
        <end position="400"/>
    </location>
</feature>
<reference evidence="2" key="1">
    <citation type="submission" date="2023-06" db="EMBL/GenBank/DDBJ databases">
        <title>MT1 and MT2 Draft Genomes of Novel Species.</title>
        <authorList>
            <person name="Venkateswaran K."/>
        </authorList>
    </citation>
    <scope>NUCLEOTIDE SEQUENCE</scope>
    <source>
        <strain evidence="2">IIF3SC-B10</strain>
    </source>
</reference>
<feature type="transmembrane region" description="Helical" evidence="1">
    <location>
        <begin position="6"/>
        <end position="26"/>
    </location>
</feature>
<evidence type="ECO:0000313" key="3">
    <source>
        <dbReference type="Proteomes" id="UP001174209"/>
    </source>
</evidence>
<feature type="transmembrane region" description="Helical" evidence="1">
    <location>
        <begin position="331"/>
        <end position="350"/>
    </location>
</feature>
<feature type="transmembrane region" description="Helical" evidence="1">
    <location>
        <begin position="246"/>
        <end position="266"/>
    </location>
</feature>
<sequence length="666" mass="69704">MSWWSIAPILAVTVLVTVLPGLLLALSLGFRRLAAVGVAPLLTVATAGVAAVLGSLVGIPWSIWLVAGAALVFSAAGYFLTRRSRVAAEAGAPAPDGWGVLVAAGAGFLVGSGLIAWRTVTLIGNPENIAQRFDNVFHLNAVEYIVTTGDGSSLTLGEMTGNTGAAAVYPAAWHSLAALVVQLTGTSVPVAVNALNIVVAAVVWPLSVVFLARVVAGRSRAVLLSAGVLSAAFIGFPYLMMVWGPLFPYMLSVALLPAALGAVLLFLGMGRHLAVPTLPAVLVVLVAVAALALSHMSSVNSLVLFSFPALVVALVTKRSAGSRIRSARASAVLRAVLGLVALGVSVLLWLKLRPVPYDVWGPHQTPGGAVGEVLAYSPMGFPLVSLAVSLLAGAGMIHLLRRGDQRWLLVSFALVGYLYVVDAGLERGLWRAMLTGIWYADTNRLAALLPMFGVVFGAIGTGAVLAWLGDVVRRTSVGTPLARGVRSRPALVRGAASLVGLGVVAVLVASATQTKPLDTYLEGGELYYLRDTPTSIVSSDEYTLLERAEETLPEDAVIAGNPWNGSTLAFAFTGRKVLSYHLFETQSPAVKEVAESLNDAATDEEACAAIRETGVSYVLDFGTQYLVENGASRLFPGFDDLEDSDAVRLIDEQGEAKLYEVTVCQD</sequence>
<name>A0ABT8K0U7_9MICC</name>
<keyword evidence="1" id="KW-1133">Transmembrane helix</keyword>
<dbReference type="Pfam" id="PF20176">
    <property type="entry name" value="DUF6541"/>
    <property type="match status" value="1"/>
</dbReference>
<dbReference type="RefSeq" id="WP_301226710.1">
    <property type="nucleotide sequence ID" value="NZ_JAROCG010000001.1"/>
</dbReference>
<dbReference type="InterPro" id="IPR046671">
    <property type="entry name" value="DUF6541"/>
</dbReference>
<accession>A0ABT8K0U7</accession>
<protein>
    <submittedName>
        <fullName evidence="2">Uncharacterized protein</fullName>
    </submittedName>
</protein>
<organism evidence="2 3">
    <name type="scientific">Arthrobacter burdickii</name>
    <dbReference type="NCBI Taxonomy" id="3035920"/>
    <lineage>
        <taxon>Bacteria</taxon>
        <taxon>Bacillati</taxon>
        <taxon>Actinomycetota</taxon>
        <taxon>Actinomycetes</taxon>
        <taxon>Micrococcales</taxon>
        <taxon>Micrococcaceae</taxon>
        <taxon>Arthrobacter</taxon>
    </lineage>
</organism>
<dbReference type="EMBL" id="JAROCG010000001">
    <property type="protein sequence ID" value="MDN4611049.1"/>
    <property type="molecule type" value="Genomic_DNA"/>
</dbReference>
<feature type="transmembrane region" description="Helical" evidence="1">
    <location>
        <begin position="299"/>
        <end position="319"/>
    </location>
</feature>
<proteinExistence type="predicted"/>
<feature type="transmembrane region" description="Helical" evidence="1">
    <location>
        <begin position="490"/>
        <end position="511"/>
    </location>
</feature>
<feature type="transmembrane region" description="Helical" evidence="1">
    <location>
        <begin position="407"/>
        <end position="425"/>
    </location>
</feature>
<feature type="transmembrane region" description="Helical" evidence="1">
    <location>
        <begin position="100"/>
        <end position="117"/>
    </location>
</feature>
<keyword evidence="1" id="KW-0472">Membrane</keyword>
<feature type="transmembrane region" description="Helical" evidence="1">
    <location>
        <begin position="59"/>
        <end position="80"/>
    </location>
</feature>
<gene>
    <name evidence="2" type="ORF">P5G52_09215</name>
</gene>
<keyword evidence="1" id="KW-0812">Transmembrane</keyword>
<feature type="transmembrane region" description="Helical" evidence="1">
    <location>
        <begin position="273"/>
        <end position="293"/>
    </location>
</feature>
<feature type="transmembrane region" description="Helical" evidence="1">
    <location>
        <begin position="33"/>
        <end position="53"/>
    </location>
</feature>
<comment type="caution">
    <text evidence="2">The sequence shown here is derived from an EMBL/GenBank/DDBJ whole genome shotgun (WGS) entry which is preliminary data.</text>
</comment>
<feature type="transmembrane region" description="Helical" evidence="1">
    <location>
        <begin position="445"/>
        <end position="469"/>
    </location>
</feature>
<keyword evidence="3" id="KW-1185">Reference proteome</keyword>
<evidence type="ECO:0000313" key="2">
    <source>
        <dbReference type="EMBL" id="MDN4611049.1"/>
    </source>
</evidence>
<dbReference type="Proteomes" id="UP001174209">
    <property type="component" value="Unassembled WGS sequence"/>
</dbReference>
<feature type="transmembrane region" description="Helical" evidence="1">
    <location>
        <begin position="221"/>
        <end position="240"/>
    </location>
</feature>
<feature type="transmembrane region" description="Helical" evidence="1">
    <location>
        <begin position="194"/>
        <end position="214"/>
    </location>
</feature>